<dbReference type="PANTHER" id="PTHR37157:SF2">
    <property type="entry name" value="EB DOMAIN-CONTAINING PROTEIN-RELATED"/>
    <property type="match status" value="1"/>
</dbReference>
<protein>
    <submittedName>
        <fullName evidence="2">EB module</fullName>
    </submittedName>
</protein>
<evidence type="ECO:0000313" key="2">
    <source>
        <dbReference type="EMBL" id="KHJ92844.1"/>
    </source>
</evidence>
<reference evidence="2 3" key="1">
    <citation type="submission" date="2014-03" db="EMBL/GenBank/DDBJ databases">
        <title>Draft genome of the hookworm Oesophagostomum dentatum.</title>
        <authorList>
            <person name="Mitreva M."/>
        </authorList>
    </citation>
    <scope>NUCLEOTIDE SEQUENCE [LARGE SCALE GENOMIC DNA]</scope>
    <source>
        <strain evidence="2 3">OD-Hann</strain>
    </source>
</reference>
<organism evidence="2 3">
    <name type="scientific">Oesophagostomum dentatum</name>
    <name type="common">Nodular worm</name>
    <dbReference type="NCBI Taxonomy" id="61180"/>
    <lineage>
        <taxon>Eukaryota</taxon>
        <taxon>Metazoa</taxon>
        <taxon>Ecdysozoa</taxon>
        <taxon>Nematoda</taxon>
        <taxon>Chromadorea</taxon>
        <taxon>Rhabditida</taxon>
        <taxon>Rhabditina</taxon>
        <taxon>Rhabditomorpha</taxon>
        <taxon>Strongyloidea</taxon>
        <taxon>Strongylidae</taxon>
        <taxon>Oesophagostomum</taxon>
    </lineage>
</organism>
<accession>A0A0B1T6H1</accession>
<dbReference type="PANTHER" id="PTHR37157">
    <property type="entry name" value="PRION-LIKE-(Q/N-RICH) DOMAIN-BEARING PROTEIN 25"/>
    <property type="match status" value="1"/>
</dbReference>
<dbReference type="Pfam" id="PF01683">
    <property type="entry name" value="EB"/>
    <property type="match status" value="3"/>
</dbReference>
<feature type="domain" description="EB" evidence="1">
    <location>
        <begin position="2"/>
        <end position="40"/>
    </location>
</feature>
<proteinExistence type="predicted"/>
<keyword evidence="3" id="KW-1185">Reference proteome</keyword>
<feature type="domain" description="EB" evidence="1">
    <location>
        <begin position="47"/>
        <end position="98"/>
    </location>
</feature>
<dbReference type="InterPro" id="IPR006149">
    <property type="entry name" value="EB_dom"/>
</dbReference>
<evidence type="ECO:0000313" key="3">
    <source>
        <dbReference type="Proteomes" id="UP000053660"/>
    </source>
</evidence>
<evidence type="ECO:0000259" key="1">
    <source>
        <dbReference type="Pfam" id="PF01683"/>
    </source>
</evidence>
<gene>
    <name evidence="2" type="ORF">OESDEN_07256</name>
</gene>
<dbReference type="EMBL" id="KN551096">
    <property type="protein sequence ID" value="KHJ92844.1"/>
    <property type="molecule type" value="Genomic_DNA"/>
</dbReference>
<dbReference type="OrthoDB" id="5874482at2759"/>
<sequence>MEKAAIGYPCQVTAQCLGGSQCSYGVCQCPAGQTAVNGVCSGGSGVCPSNQVLIYNQCLPMVAVGGRCTYEQQCTGYSECYNGYCRCPNGSTPSSGICDIHSSGCKAYQISLNNQCLDKMSIGQSCTNNAQCIGMVFSYIKRVVINQ</sequence>
<feature type="domain" description="EB" evidence="1">
    <location>
        <begin position="105"/>
        <end position="134"/>
    </location>
</feature>
<name>A0A0B1T6H1_OESDE</name>
<dbReference type="AlphaFoldDB" id="A0A0B1T6H1"/>
<dbReference type="Proteomes" id="UP000053660">
    <property type="component" value="Unassembled WGS sequence"/>
</dbReference>